<organism evidence="2 3">
    <name type="scientific">Athelia psychrophila</name>
    <dbReference type="NCBI Taxonomy" id="1759441"/>
    <lineage>
        <taxon>Eukaryota</taxon>
        <taxon>Fungi</taxon>
        <taxon>Dikarya</taxon>
        <taxon>Basidiomycota</taxon>
        <taxon>Agaricomycotina</taxon>
        <taxon>Agaricomycetes</taxon>
        <taxon>Agaricomycetidae</taxon>
        <taxon>Atheliales</taxon>
        <taxon>Atheliaceae</taxon>
        <taxon>Athelia</taxon>
    </lineage>
</organism>
<evidence type="ECO:0000313" key="2">
    <source>
        <dbReference type="EMBL" id="KZP20607.1"/>
    </source>
</evidence>
<evidence type="ECO:0000313" key="3">
    <source>
        <dbReference type="Proteomes" id="UP000076532"/>
    </source>
</evidence>
<feature type="region of interest" description="Disordered" evidence="1">
    <location>
        <begin position="31"/>
        <end position="55"/>
    </location>
</feature>
<sequence>MYNNLSSLKVMLQAGFPIFFNDSYWTHLNTPTSPPATSSDRPDNSPDRTKEDWWRTTSIDPSSGLGFGQQMPVFGELKADNIMMAGTPIWPWQYYHVPFLVHELAAPPSEKVVLTADNGSQRIQDCENATVASSESNELPPAPPLHIGHSMSVSGTSTARALVVHKYPLNLAGPVLKGRSYFTQSILCRTERAALK</sequence>
<gene>
    <name evidence="2" type="ORF">FIBSPDRAFT_891710</name>
</gene>
<reference evidence="2 3" key="1">
    <citation type="journal article" date="2016" name="Mol. Biol. Evol.">
        <title>Comparative Genomics of Early-Diverging Mushroom-Forming Fungi Provides Insights into the Origins of Lignocellulose Decay Capabilities.</title>
        <authorList>
            <person name="Nagy L.G."/>
            <person name="Riley R."/>
            <person name="Tritt A."/>
            <person name="Adam C."/>
            <person name="Daum C."/>
            <person name="Floudas D."/>
            <person name="Sun H."/>
            <person name="Yadav J.S."/>
            <person name="Pangilinan J."/>
            <person name="Larsson K.H."/>
            <person name="Matsuura K."/>
            <person name="Barry K."/>
            <person name="Labutti K."/>
            <person name="Kuo R."/>
            <person name="Ohm R.A."/>
            <person name="Bhattacharya S.S."/>
            <person name="Shirouzu T."/>
            <person name="Yoshinaga Y."/>
            <person name="Martin F.M."/>
            <person name="Grigoriev I.V."/>
            <person name="Hibbett D.S."/>
        </authorList>
    </citation>
    <scope>NUCLEOTIDE SEQUENCE [LARGE SCALE GENOMIC DNA]</scope>
    <source>
        <strain evidence="2 3">CBS 109695</strain>
    </source>
</reference>
<dbReference type="EMBL" id="KV417553">
    <property type="protein sequence ID" value="KZP20607.1"/>
    <property type="molecule type" value="Genomic_DNA"/>
</dbReference>
<evidence type="ECO:0000256" key="1">
    <source>
        <dbReference type="SAM" id="MobiDB-lite"/>
    </source>
</evidence>
<dbReference type="Proteomes" id="UP000076532">
    <property type="component" value="Unassembled WGS sequence"/>
</dbReference>
<keyword evidence="3" id="KW-1185">Reference proteome</keyword>
<protein>
    <submittedName>
        <fullName evidence="2">Uncharacterized protein</fullName>
    </submittedName>
</protein>
<proteinExistence type="predicted"/>
<feature type="compositionally biased region" description="Basic and acidic residues" evidence="1">
    <location>
        <begin position="40"/>
        <end position="54"/>
    </location>
</feature>
<name>A0A166J8Q7_9AGAM</name>
<dbReference type="AlphaFoldDB" id="A0A166J8Q7"/>
<accession>A0A166J8Q7</accession>